<keyword evidence="1" id="KW-0732">Signal</keyword>
<dbReference type="Pfam" id="PF18962">
    <property type="entry name" value="Por_Secre_tail"/>
    <property type="match status" value="1"/>
</dbReference>
<dbReference type="Gene3D" id="2.130.10.10">
    <property type="entry name" value="YVTN repeat-like/Quinoprotein amine dehydrogenase"/>
    <property type="match status" value="1"/>
</dbReference>
<name>A0A6L6UBX3_9FLAO</name>
<sequence length="533" mass="59142">MDLKKIKFKHTITIIFTVYLLASYGQNQNLSNGVIFDGEPYLSINPFNSQHIVVAWMGWVNLSNKFKIKIKSSFDGGETWSTTSELPHTVSGYTSADPSIDFNQNGEVFVCYIDFTGTEAPVTGGVYVSKSTDGGLTWNTPTEVINTNYDGTKWPIDRPWMVIDKSASVNSGNIYVTTMNLNRDNPSFNPYLSISNDSGNSFTTTYIDAVGWLAGSINPLPMCSPAVSSNGIFYGVYPSFVLTQSLYAQAFLATSIDAGSTFTYNTTITHTTPTNIGNYSYAKKASLLLCNPSNASHLAYIYLSAELGDLDVFLIESLNAGVNWTTPTRINDDPIGNNRMQDLIWGDFDSDGDLVISWRDRRNGTDGTFQNPSEIWASYRSHTATEFSPNFQITNQLVSFDTDLEHAGNDFMSIKTQDDILYAAWGDPRDGELNIWFQRLATDGTVLSINQISSEKIPDIFIYPNPTMSKISIESDALKKVIIYDLSGKVLLTKTNNNNINVIEINTETYPSGTYIIEVTTSETTYTKKVVKH</sequence>
<evidence type="ECO:0000313" key="3">
    <source>
        <dbReference type="EMBL" id="MUU79800.1"/>
    </source>
</evidence>
<dbReference type="InterPro" id="IPR015943">
    <property type="entry name" value="WD40/YVTN_repeat-like_dom_sf"/>
</dbReference>
<dbReference type="AlphaFoldDB" id="A0A6L6UBX3"/>
<evidence type="ECO:0000259" key="2">
    <source>
        <dbReference type="Pfam" id="PF18962"/>
    </source>
</evidence>
<accession>A0A6L6UBX3</accession>
<dbReference type="EMBL" id="WOWS01000008">
    <property type="protein sequence ID" value="MUU79800.1"/>
    <property type="molecule type" value="Genomic_DNA"/>
</dbReference>
<evidence type="ECO:0000256" key="1">
    <source>
        <dbReference type="ARBA" id="ARBA00022729"/>
    </source>
</evidence>
<dbReference type="Proteomes" id="UP000478208">
    <property type="component" value="Unassembled WGS sequence"/>
</dbReference>
<dbReference type="InterPro" id="IPR036278">
    <property type="entry name" value="Sialidase_sf"/>
</dbReference>
<comment type="caution">
    <text evidence="3">The sequence shown here is derived from an EMBL/GenBank/DDBJ whole genome shotgun (WGS) entry which is preliminary data.</text>
</comment>
<dbReference type="SUPFAM" id="SSF50939">
    <property type="entry name" value="Sialidases"/>
    <property type="match status" value="1"/>
</dbReference>
<gene>
    <name evidence="3" type="ORF">GN138_15235</name>
</gene>
<protein>
    <submittedName>
        <fullName evidence="3">T9SS type A sorting domain-containing protein</fullName>
    </submittedName>
</protein>
<keyword evidence="4" id="KW-1185">Reference proteome</keyword>
<dbReference type="RefSeq" id="WP_157364856.1">
    <property type="nucleotide sequence ID" value="NZ_WOWS01000008.1"/>
</dbReference>
<dbReference type="CDD" id="cd15482">
    <property type="entry name" value="Sialidase_non-viral"/>
    <property type="match status" value="1"/>
</dbReference>
<evidence type="ECO:0000313" key="4">
    <source>
        <dbReference type="Proteomes" id="UP000478208"/>
    </source>
</evidence>
<feature type="domain" description="Secretion system C-terminal sorting" evidence="2">
    <location>
        <begin position="462"/>
        <end position="531"/>
    </location>
</feature>
<organism evidence="3 4">
    <name type="scientific">Winogradskyella endarachnes</name>
    <dbReference type="NCBI Taxonomy" id="2681965"/>
    <lineage>
        <taxon>Bacteria</taxon>
        <taxon>Pseudomonadati</taxon>
        <taxon>Bacteroidota</taxon>
        <taxon>Flavobacteriia</taxon>
        <taxon>Flavobacteriales</taxon>
        <taxon>Flavobacteriaceae</taxon>
        <taxon>Winogradskyella</taxon>
    </lineage>
</organism>
<proteinExistence type="predicted"/>
<dbReference type="NCBIfam" id="TIGR04183">
    <property type="entry name" value="Por_Secre_tail"/>
    <property type="match status" value="1"/>
</dbReference>
<reference evidence="3 4" key="1">
    <citation type="submission" date="2019-12" db="EMBL/GenBank/DDBJ databases">
        <authorList>
            <person name="Li J."/>
        </authorList>
    </citation>
    <scope>NUCLEOTIDE SEQUENCE [LARGE SCALE GENOMIC DNA]</scope>
    <source>
        <strain evidence="3 4">HL2-2</strain>
    </source>
</reference>
<dbReference type="InterPro" id="IPR026444">
    <property type="entry name" value="Secre_tail"/>
</dbReference>